<proteinExistence type="predicted"/>
<dbReference type="AlphaFoldDB" id="A0AAQ1G742"/>
<keyword evidence="2" id="KW-1185">Reference proteome</keyword>
<sequence>MKRAQLIAEIEQLDHQLALRIDIVHLSGALVQHQLGRIPPALLVGSGALAGALSQRLGAGRSHSLGMLGVRLLPVAESLLRMVRQFWSPL</sequence>
<evidence type="ECO:0000313" key="2">
    <source>
        <dbReference type="Proteomes" id="UP000243518"/>
    </source>
</evidence>
<organism evidence="1 2">
    <name type="scientific">Halopseudomonas aestusnigri</name>
    <dbReference type="NCBI Taxonomy" id="857252"/>
    <lineage>
        <taxon>Bacteria</taxon>
        <taxon>Pseudomonadati</taxon>
        <taxon>Pseudomonadota</taxon>
        <taxon>Gammaproteobacteria</taxon>
        <taxon>Pseudomonadales</taxon>
        <taxon>Pseudomonadaceae</taxon>
        <taxon>Halopseudomonas</taxon>
    </lineage>
</organism>
<reference evidence="1 2" key="1">
    <citation type="submission" date="2016-10" db="EMBL/GenBank/DDBJ databases">
        <authorList>
            <person name="Varghese N."/>
            <person name="Submissions S."/>
        </authorList>
    </citation>
    <scope>NUCLEOTIDE SEQUENCE [LARGE SCALE GENOMIC DNA]</scope>
    <source>
        <strain evidence="1 2">CECT 8317</strain>
    </source>
</reference>
<dbReference type="RefSeq" id="WP_088274587.1">
    <property type="nucleotide sequence ID" value="NZ_FNVE01000004.1"/>
</dbReference>
<protein>
    <submittedName>
        <fullName evidence="1">Uncharacterized protein</fullName>
    </submittedName>
</protein>
<dbReference type="Proteomes" id="UP000243518">
    <property type="component" value="Unassembled WGS sequence"/>
</dbReference>
<gene>
    <name evidence="1" type="ORF">SAMN05216586_104170</name>
</gene>
<name>A0AAQ1G742_9GAMM</name>
<dbReference type="EMBL" id="FNVE01000004">
    <property type="protein sequence ID" value="SEG22770.1"/>
    <property type="molecule type" value="Genomic_DNA"/>
</dbReference>
<evidence type="ECO:0000313" key="1">
    <source>
        <dbReference type="EMBL" id="SEG22770.1"/>
    </source>
</evidence>
<comment type="caution">
    <text evidence="1">The sequence shown here is derived from an EMBL/GenBank/DDBJ whole genome shotgun (WGS) entry which is preliminary data.</text>
</comment>
<accession>A0AAQ1G742</accession>